<feature type="region of interest" description="Disordered" evidence="1">
    <location>
        <begin position="232"/>
        <end position="251"/>
    </location>
</feature>
<accession>A0A1E4RXT3</accession>
<dbReference type="AlphaFoldDB" id="A0A1E4RXT3"/>
<dbReference type="Proteomes" id="UP000094389">
    <property type="component" value="Unassembled WGS sequence"/>
</dbReference>
<dbReference type="RefSeq" id="XP_020069095.1">
    <property type="nucleotide sequence ID" value="XM_020217581.1"/>
</dbReference>
<reference evidence="2 3" key="1">
    <citation type="journal article" date="2016" name="Proc. Natl. Acad. Sci. U.S.A.">
        <title>Comparative genomics of biotechnologically important yeasts.</title>
        <authorList>
            <person name="Riley R."/>
            <person name="Haridas S."/>
            <person name="Wolfe K.H."/>
            <person name="Lopes M.R."/>
            <person name="Hittinger C.T."/>
            <person name="Goeker M."/>
            <person name="Salamov A.A."/>
            <person name="Wisecaver J.H."/>
            <person name="Long T.M."/>
            <person name="Calvey C.H."/>
            <person name="Aerts A.L."/>
            <person name="Barry K.W."/>
            <person name="Choi C."/>
            <person name="Clum A."/>
            <person name="Coughlan A.Y."/>
            <person name="Deshpande S."/>
            <person name="Douglass A.P."/>
            <person name="Hanson S.J."/>
            <person name="Klenk H.-P."/>
            <person name="LaButti K.M."/>
            <person name="Lapidus A."/>
            <person name="Lindquist E.A."/>
            <person name="Lipzen A.M."/>
            <person name="Meier-Kolthoff J.P."/>
            <person name="Ohm R.A."/>
            <person name="Otillar R.P."/>
            <person name="Pangilinan J.L."/>
            <person name="Peng Y."/>
            <person name="Rokas A."/>
            <person name="Rosa C.A."/>
            <person name="Scheuner C."/>
            <person name="Sibirny A.A."/>
            <person name="Slot J.C."/>
            <person name="Stielow J.B."/>
            <person name="Sun H."/>
            <person name="Kurtzman C.P."/>
            <person name="Blackwell M."/>
            <person name="Grigoriev I.V."/>
            <person name="Jeffries T.W."/>
        </authorList>
    </citation>
    <scope>NUCLEOTIDE SEQUENCE [LARGE SCALE GENOMIC DNA]</scope>
    <source>
        <strain evidence="3">ATCC 18201 / CBS 1600 / BCRC 20928 / JCM 3617 / NBRC 0987 / NRRL Y-1542</strain>
    </source>
</reference>
<evidence type="ECO:0000256" key="1">
    <source>
        <dbReference type="SAM" id="MobiDB-lite"/>
    </source>
</evidence>
<protein>
    <submittedName>
        <fullName evidence="2">Uncharacterized protein</fullName>
    </submittedName>
</protein>
<feature type="compositionally biased region" description="Polar residues" evidence="1">
    <location>
        <begin position="274"/>
        <end position="296"/>
    </location>
</feature>
<dbReference type="EMBL" id="KV453936">
    <property type="protein sequence ID" value="ODV72056.1"/>
    <property type="molecule type" value="Genomic_DNA"/>
</dbReference>
<sequence length="445" mass="50013">MFKKDASMAFSELRVISDANSVPVPYGGCKVRCILMLCSWDSSLSLVTLTDFTKVNGSQFIKASVPAERVRAVEELCGAYGGFTEFLSKGQLVLLKCTLVCSKPLDRYTFQLDSFQVLNNNPMSVFGMSKKMKSKVKLLVSSLSSLGYLQIVKNGDFQGILDILSRKRDSITEDCNENPKKPKIVKSSIPSICSNEAPFVNPLFVPAVNITQSTTDSIKFETQFLETQADTIEQDSGASSLDSDSDCDHDGVQERTATVQHHVVQVETSNSLEMTPSQKLQLSNSNELVTSPTARNSGEEVIDTDPFAIENIMLHTEFSPEEVYYFPGYIIGIDPFDIELYNHRFQGERTLNNFQLIVSNLHEKHKTSSINRNCLSLRYEGQDVYDFLGVQQGQLSQEGDIRSLMDKLLRMQRRFTFRIARRHKPVHGVTLSYWVCLDTLRDILA</sequence>
<proteinExistence type="predicted"/>
<keyword evidence="3" id="KW-1185">Reference proteome</keyword>
<evidence type="ECO:0000313" key="3">
    <source>
        <dbReference type="Proteomes" id="UP000094389"/>
    </source>
</evidence>
<dbReference type="GeneID" id="30991977"/>
<name>A0A1E4RXT3_CYBJN</name>
<gene>
    <name evidence="2" type="ORF">CYBJADRAFT_21469</name>
</gene>
<organism evidence="2 3">
    <name type="scientific">Cyberlindnera jadinii (strain ATCC 18201 / CBS 1600 / BCRC 20928 / JCM 3617 / NBRC 0987 / NRRL Y-1542)</name>
    <name type="common">Torula yeast</name>
    <name type="synonym">Candida utilis</name>
    <dbReference type="NCBI Taxonomy" id="983966"/>
    <lineage>
        <taxon>Eukaryota</taxon>
        <taxon>Fungi</taxon>
        <taxon>Dikarya</taxon>
        <taxon>Ascomycota</taxon>
        <taxon>Saccharomycotina</taxon>
        <taxon>Saccharomycetes</taxon>
        <taxon>Phaffomycetales</taxon>
        <taxon>Phaffomycetaceae</taxon>
        <taxon>Cyberlindnera</taxon>
    </lineage>
</organism>
<feature type="region of interest" description="Disordered" evidence="1">
    <location>
        <begin position="274"/>
        <end position="299"/>
    </location>
</feature>
<evidence type="ECO:0000313" key="2">
    <source>
        <dbReference type="EMBL" id="ODV72056.1"/>
    </source>
</evidence>